<dbReference type="PANTHER" id="PTHR31760:SF0">
    <property type="entry name" value="S-ADENOSYL-L-METHIONINE-DEPENDENT METHYLTRANSFERASES SUPERFAMILY PROTEIN"/>
    <property type="match status" value="1"/>
</dbReference>
<evidence type="ECO:0000256" key="4">
    <source>
        <dbReference type="ARBA" id="ARBA00022679"/>
    </source>
</evidence>
<keyword evidence="4 6" id="KW-0808">Transferase</keyword>
<keyword evidence="8" id="KW-1185">Reference proteome</keyword>
<dbReference type="SUPFAM" id="SSF53335">
    <property type="entry name" value="S-adenosyl-L-methionine-dependent methyltransferases"/>
    <property type="match status" value="1"/>
</dbReference>
<accession>A0A2T5IY95</accession>
<dbReference type="InterPro" id="IPR029063">
    <property type="entry name" value="SAM-dependent_MTases_sf"/>
</dbReference>
<feature type="binding site" evidence="6">
    <location>
        <position position="76"/>
    </location>
    <ligand>
        <name>S-adenosyl-L-methionine</name>
        <dbReference type="ChEBI" id="CHEBI:59789"/>
    </ligand>
</feature>
<feature type="binding site" evidence="6">
    <location>
        <position position="81"/>
    </location>
    <ligand>
        <name>S-adenosyl-L-methionine</name>
        <dbReference type="ChEBI" id="CHEBI:59789"/>
    </ligand>
</feature>
<evidence type="ECO:0000256" key="2">
    <source>
        <dbReference type="ARBA" id="ARBA00022552"/>
    </source>
</evidence>
<comment type="caution">
    <text evidence="6">Lacks conserved residue(s) required for the propagation of feature annotation.</text>
</comment>
<dbReference type="PANTHER" id="PTHR31760">
    <property type="entry name" value="S-ADENOSYL-L-METHIONINE-DEPENDENT METHYLTRANSFERASES SUPERFAMILY PROTEIN"/>
    <property type="match status" value="1"/>
</dbReference>
<comment type="catalytic activity">
    <reaction evidence="6">
        <text>guanosine(527) in 16S rRNA + S-adenosyl-L-methionine = N(7)-methylguanosine(527) in 16S rRNA + S-adenosyl-L-homocysteine</text>
        <dbReference type="Rhea" id="RHEA:42732"/>
        <dbReference type="Rhea" id="RHEA-COMP:10209"/>
        <dbReference type="Rhea" id="RHEA-COMP:10210"/>
        <dbReference type="ChEBI" id="CHEBI:57856"/>
        <dbReference type="ChEBI" id="CHEBI:59789"/>
        <dbReference type="ChEBI" id="CHEBI:74269"/>
        <dbReference type="ChEBI" id="CHEBI:74480"/>
        <dbReference type="EC" id="2.1.1.170"/>
    </reaction>
</comment>
<organism evidence="7 8">
    <name type="scientific">Agitococcus lubricus</name>
    <dbReference type="NCBI Taxonomy" id="1077255"/>
    <lineage>
        <taxon>Bacteria</taxon>
        <taxon>Pseudomonadati</taxon>
        <taxon>Pseudomonadota</taxon>
        <taxon>Gammaproteobacteria</taxon>
        <taxon>Moraxellales</taxon>
        <taxon>Moraxellaceae</taxon>
        <taxon>Agitococcus</taxon>
    </lineage>
</organism>
<dbReference type="EC" id="2.1.1.170" evidence="6"/>
<dbReference type="InterPro" id="IPR003682">
    <property type="entry name" value="rRNA_ssu_MeTfrase_G"/>
</dbReference>
<sequence>MSTPQQLLHQGIDQLGLTIASQTMTQLECYVAALQKWNAAFNLTAIREPKDIVIKHFLDSLTVLPHLKHDTLLDVGTGAGFPALVLAIAQPQLQVDLLDSNSKKTRFLRQMVAELALNNVRVHHARVEQANLPPQAQVISRAFSSLADFCQWCEHLLAEDGVLLAMKGQYPQAEIDDMPVTMRVLSSTPLRVPFLDDARHLLVLGRA</sequence>
<comment type="function">
    <text evidence="6">Specifically methylates the N7 position of guanine in position 527 of 16S rRNA.</text>
</comment>
<dbReference type="Proteomes" id="UP000244223">
    <property type="component" value="Unassembled WGS sequence"/>
</dbReference>
<comment type="similarity">
    <text evidence="6">Belongs to the methyltransferase superfamily. RNA methyltransferase RsmG family.</text>
</comment>
<dbReference type="NCBIfam" id="TIGR00138">
    <property type="entry name" value="rsmG_gidB"/>
    <property type="match status" value="1"/>
</dbReference>
<dbReference type="Pfam" id="PF02527">
    <property type="entry name" value="GidB"/>
    <property type="match status" value="1"/>
</dbReference>
<dbReference type="OrthoDB" id="9808773at2"/>
<gene>
    <name evidence="6" type="primary">rsmG</name>
    <name evidence="7" type="ORF">C8N29_11092</name>
</gene>
<name>A0A2T5IY95_9GAMM</name>
<evidence type="ECO:0000313" key="8">
    <source>
        <dbReference type="Proteomes" id="UP000244223"/>
    </source>
</evidence>
<reference evidence="7 8" key="1">
    <citation type="submission" date="2018-04" db="EMBL/GenBank/DDBJ databases">
        <title>Genomic Encyclopedia of Archaeal and Bacterial Type Strains, Phase II (KMG-II): from individual species to whole genera.</title>
        <authorList>
            <person name="Goeker M."/>
        </authorList>
    </citation>
    <scope>NUCLEOTIDE SEQUENCE [LARGE SCALE GENOMIC DNA]</scope>
    <source>
        <strain evidence="7 8">DSM 5822</strain>
    </source>
</reference>
<evidence type="ECO:0000313" key="7">
    <source>
        <dbReference type="EMBL" id="PTQ88943.1"/>
    </source>
</evidence>
<dbReference type="CDD" id="cd02440">
    <property type="entry name" value="AdoMet_MTases"/>
    <property type="match status" value="1"/>
</dbReference>
<comment type="caution">
    <text evidence="7">The sequence shown here is derived from an EMBL/GenBank/DDBJ whole genome shotgun (WGS) entry which is preliminary data.</text>
</comment>
<evidence type="ECO:0000256" key="1">
    <source>
        <dbReference type="ARBA" id="ARBA00022490"/>
    </source>
</evidence>
<dbReference type="Gene3D" id="3.40.50.150">
    <property type="entry name" value="Vaccinia Virus protein VP39"/>
    <property type="match status" value="1"/>
</dbReference>
<keyword evidence="1 6" id="KW-0963">Cytoplasm</keyword>
<keyword evidence="5 6" id="KW-0949">S-adenosyl-L-methionine</keyword>
<keyword evidence="2 6" id="KW-0698">rRNA processing</keyword>
<evidence type="ECO:0000256" key="3">
    <source>
        <dbReference type="ARBA" id="ARBA00022603"/>
    </source>
</evidence>
<dbReference type="GO" id="GO:0005829">
    <property type="term" value="C:cytosol"/>
    <property type="evidence" value="ECO:0007669"/>
    <property type="project" value="TreeGrafter"/>
</dbReference>
<protein>
    <recommendedName>
        <fullName evidence="6">Ribosomal RNA small subunit methyltransferase G</fullName>
        <ecNumber evidence="6">2.1.1.170</ecNumber>
    </recommendedName>
    <alternativeName>
        <fullName evidence="6">16S rRNA 7-methylguanosine methyltransferase</fullName>
        <shortName evidence="6">16S rRNA m7G methyltransferase</shortName>
    </alternativeName>
</protein>
<keyword evidence="3 6" id="KW-0489">Methyltransferase</keyword>
<evidence type="ECO:0000256" key="6">
    <source>
        <dbReference type="HAMAP-Rule" id="MF_00074"/>
    </source>
</evidence>
<evidence type="ECO:0000256" key="5">
    <source>
        <dbReference type="ARBA" id="ARBA00022691"/>
    </source>
</evidence>
<feature type="binding site" evidence="6">
    <location>
        <begin position="127"/>
        <end position="128"/>
    </location>
    <ligand>
        <name>S-adenosyl-L-methionine</name>
        <dbReference type="ChEBI" id="CHEBI:59789"/>
    </ligand>
</feature>
<proteinExistence type="inferred from homology"/>
<dbReference type="EMBL" id="QAON01000010">
    <property type="protein sequence ID" value="PTQ88943.1"/>
    <property type="molecule type" value="Genomic_DNA"/>
</dbReference>
<feature type="binding site" evidence="6">
    <location>
        <position position="141"/>
    </location>
    <ligand>
        <name>S-adenosyl-L-methionine</name>
        <dbReference type="ChEBI" id="CHEBI:59789"/>
    </ligand>
</feature>
<dbReference type="AlphaFoldDB" id="A0A2T5IY95"/>
<comment type="subcellular location">
    <subcellularLocation>
        <location evidence="6">Cytoplasm</location>
    </subcellularLocation>
</comment>
<dbReference type="RefSeq" id="WP_107866102.1">
    <property type="nucleotide sequence ID" value="NZ_QAON01000010.1"/>
</dbReference>
<dbReference type="PIRSF" id="PIRSF003078">
    <property type="entry name" value="GidB"/>
    <property type="match status" value="1"/>
</dbReference>
<dbReference type="GO" id="GO:0070043">
    <property type="term" value="F:rRNA (guanine-N7-)-methyltransferase activity"/>
    <property type="evidence" value="ECO:0007669"/>
    <property type="project" value="UniProtKB-UniRule"/>
</dbReference>
<dbReference type="HAMAP" id="MF_00074">
    <property type="entry name" value="16SrRNA_methyltr_G"/>
    <property type="match status" value="1"/>
</dbReference>